<dbReference type="InterPro" id="IPR011333">
    <property type="entry name" value="SKP1/BTB/POZ_sf"/>
</dbReference>
<dbReference type="PANTHER" id="PTHR47843">
    <property type="entry name" value="BTB DOMAIN-CONTAINING PROTEIN-RELATED"/>
    <property type="match status" value="1"/>
</dbReference>
<dbReference type="PROSITE" id="PS50097">
    <property type="entry name" value="BTB"/>
    <property type="match status" value="1"/>
</dbReference>
<proteinExistence type="predicted"/>
<reference evidence="2" key="1">
    <citation type="journal article" date="2020" name="Stud. Mycol.">
        <title>101 Dothideomycetes genomes: a test case for predicting lifestyles and emergence of pathogens.</title>
        <authorList>
            <person name="Haridas S."/>
            <person name="Albert R."/>
            <person name="Binder M."/>
            <person name="Bloem J."/>
            <person name="Labutti K."/>
            <person name="Salamov A."/>
            <person name="Andreopoulos B."/>
            <person name="Baker S."/>
            <person name="Barry K."/>
            <person name="Bills G."/>
            <person name="Bluhm B."/>
            <person name="Cannon C."/>
            <person name="Castanera R."/>
            <person name="Culley D."/>
            <person name="Daum C."/>
            <person name="Ezra D."/>
            <person name="Gonzalez J."/>
            <person name="Henrissat B."/>
            <person name="Kuo A."/>
            <person name="Liang C."/>
            <person name="Lipzen A."/>
            <person name="Lutzoni F."/>
            <person name="Magnuson J."/>
            <person name="Mondo S."/>
            <person name="Nolan M."/>
            <person name="Ohm R."/>
            <person name="Pangilinan J."/>
            <person name="Park H.-J."/>
            <person name="Ramirez L."/>
            <person name="Alfaro M."/>
            <person name="Sun H."/>
            <person name="Tritt A."/>
            <person name="Yoshinaga Y."/>
            <person name="Zwiers L.-H."/>
            <person name="Turgeon B."/>
            <person name="Goodwin S."/>
            <person name="Spatafora J."/>
            <person name="Crous P."/>
            <person name="Grigoriev I."/>
        </authorList>
    </citation>
    <scope>NUCLEOTIDE SEQUENCE</scope>
    <source>
        <strain evidence="2">CBS 627.86</strain>
    </source>
</reference>
<dbReference type="Pfam" id="PF00651">
    <property type="entry name" value="BTB"/>
    <property type="match status" value="1"/>
</dbReference>
<sequence>MADSQPAALNTLFNDPTFSDITIRQICDGKVKEYPAHKAVLCNHSNWFKKALTGQFKEASHPTIEVHDDNPNRFAIMLEHLYTLQYSNKDSSYTVHSGCLVPIGVYALADKYDIPTLKALAAQEFGKNSPSLIMTSDVEQIVKSHYQHLIEVNGELGKVITAFLVAKRSSCNWMSTHFIKLVKEYPNFGADMALYAYLHGTKSWK</sequence>
<organism evidence="2 3">
    <name type="scientific">Lophiotrema nucula</name>
    <dbReference type="NCBI Taxonomy" id="690887"/>
    <lineage>
        <taxon>Eukaryota</taxon>
        <taxon>Fungi</taxon>
        <taxon>Dikarya</taxon>
        <taxon>Ascomycota</taxon>
        <taxon>Pezizomycotina</taxon>
        <taxon>Dothideomycetes</taxon>
        <taxon>Pleosporomycetidae</taxon>
        <taxon>Pleosporales</taxon>
        <taxon>Lophiotremataceae</taxon>
        <taxon>Lophiotrema</taxon>
    </lineage>
</organism>
<dbReference type="EMBL" id="ML977310">
    <property type="protein sequence ID" value="KAF2123120.1"/>
    <property type="molecule type" value="Genomic_DNA"/>
</dbReference>
<dbReference type="PANTHER" id="PTHR47843:SF5">
    <property type="entry name" value="BTB_POZ DOMAIN PROTEIN"/>
    <property type="match status" value="1"/>
</dbReference>
<evidence type="ECO:0000259" key="1">
    <source>
        <dbReference type="PROSITE" id="PS50097"/>
    </source>
</evidence>
<feature type="domain" description="BTB" evidence="1">
    <location>
        <begin position="19"/>
        <end position="90"/>
    </location>
</feature>
<name>A0A6A5ZTZ4_9PLEO</name>
<dbReference type="Proteomes" id="UP000799770">
    <property type="component" value="Unassembled WGS sequence"/>
</dbReference>
<evidence type="ECO:0000313" key="3">
    <source>
        <dbReference type="Proteomes" id="UP000799770"/>
    </source>
</evidence>
<evidence type="ECO:0000313" key="2">
    <source>
        <dbReference type="EMBL" id="KAF2123120.1"/>
    </source>
</evidence>
<dbReference type="SUPFAM" id="SSF54695">
    <property type="entry name" value="POZ domain"/>
    <property type="match status" value="1"/>
</dbReference>
<dbReference type="AlphaFoldDB" id="A0A6A5ZTZ4"/>
<gene>
    <name evidence="2" type="ORF">BDV96DRAFT_639667</name>
</gene>
<dbReference type="SMART" id="SM00225">
    <property type="entry name" value="BTB"/>
    <property type="match status" value="1"/>
</dbReference>
<keyword evidence="3" id="KW-1185">Reference proteome</keyword>
<dbReference type="OrthoDB" id="6359816at2759"/>
<accession>A0A6A5ZTZ4</accession>
<dbReference type="InterPro" id="IPR000210">
    <property type="entry name" value="BTB/POZ_dom"/>
</dbReference>
<protein>
    <submittedName>
        <fullName evidence="2">BTB/POZ protein</fullName>
    </submittedName>
</protein>
<dbReference type="Gene3D" id="3.30.710.10">
    <property type="entry name" value="Potassium Channel Kv1.1, Chain A"/>
    <property type="match status" value="1"/>
</dbReference>